<evidence type="ECO:0000313" key="2">
    <source>
        <dbReference type="Proteomes" id="UP001066276"/>
    </source>
</evidence>
<name>A0AAV7UHL9_PLEWA</name>
<sequence length="85" mass="9685">MDTKTSLEACIDTVSLDVKLLQADLRKVSDRVEEVVSTLNMVRPTVQDLQEQLNHMEEEVATLHHKGDGLTKFSEDSRVELFLEE</sequence>
<keyword evidence="2" id="KW-1185">Reference proteome</keyword>
<evidence type="ECO:0000313" key="1">
    <source>
        <dbReference type="EMBL" id="KAJ1188493.1"/>
    </source>
</evidence>
<accession>A0AAV7UHL9</accession>
<organism evidence="1 2">
    <name type="scientific">Pleurodeles waltl</name>
    <name type="common">Iberian ribbed newt</name>
    <dbReference type="NCBI Taxonomy" id="8319"/>
    <lineage>
        <taxon>Eukaryota</taxon>
        <taxon>Metazoa</taxon>
        <taxon>Chordata</taxon>
        <taxon>Craniata</taxon>
        <taxon>Vertebrata</taxon>
        <taxon>Euteleostomi</taxon>
        <taxon>Amphibia</taxon>
        <taxon>Batrachia</taxon>
        <taxon>Caudata</taxon>
        <taxon>Salamandroidea</taxon>
        <taxon>Salamandridae</taxon>
        <taxon>Pleurodelinae</taxon>
        <taxon>Pleurodeles</taxon>
    </lineage>
</organism>
<dbReference type="Proteomes" id="UP001066276">
    <property type="component" value="Chromosome 3_1"/>
</dbReference>
<protein>
    <submittedName>
        <fullName evidence="1">Uncharacterized protein</fullName>
    </submittedName>
</protein>
<reference evidence="1" key="1">
    <citation type="journal article" date="2022" name="bioRxiv">
        <title>Sequencing and chromosome-scale assembly of the giantPleurodeles waltlgenome.</title>
        <authorList>
            <person name="Brown T."/>
            <person name="Elewa A."/>
            <person name="Iarovenko S."/>
            <person name="Subramanian E."/>
            <person name="Araus A.J."/>
            <person name="Petzold A."/>
            <person name="Susuki M."/>
            <person name="Suzuki K.-i.T."/>
            <person name="Hayashi T."/>
            <person name="Toyoda A."/>
            <person name="Oliveira C."/>
            <person name="Osipova E."/>
            <person name="Leigh N.D."/>
            <person name="Simon A."/>
            <person name="Yun M.H."/>
        </authorList>
    </citation>
    <scope>NUCLEOTIDE SEQUENCE</scope>
    <source>
        <strain evidence="1">20211129_DDA</strain>
        <tissue evidence="1">Liver</tissue>
    </source>
</reference>
<dbReference type="Gene3D" id="1.20.1480.30">
    <property type="entry name" value="Designed four-helix bundle protein"/>
    <property type="match status" value="1"/>
</dbReference>
<comment type="caution">
    <text evidence="1">The sequence shown here is derived from an EMBL/GenBank/DDBJ whole genome shotgun (WGS) entry which is preliminary data.</text>
</comment>
<dbReference type="AlphaFoldDB" id="A0AAV7UHL9"/>
<gene>
    <name evidence="1" type="ORF">NDU88_005254</name>
</gene>
<proteinExistence type="predicted"/>
<dbReference type="EMBL" id="JANPWB010000005">
    <property type="protein sequence ID" value="KAJ1188493.1"/>
    <property type="molecule type" value="Genomic_DNA"/>
</dbReference>